<dbReference type="Proteomes" id="UP000799764">
    <property type="component" value="Unassembled WGS sequence"/>
</dbReference>
<dbReference type="EMBL" id="MU001500">
    <property type="protein sequence ID" value="KAF2445314.1"/>
    <property type="molecule type" value="Genomic_DNA"/>
</dbReference>
<feature type="compositionally biased region" description="Polar residues" evidence="1">
    <location>
        <begin position="10"/>
        <end position="30"/>
    </location>
</feature>
<keyword evidence="3" id="KW-1185">Reference proteome</keyword>
<accession>A0A9P4PHU6</accession>
<gene>
    <name evidence="2" type="ORF">P171DRAFT_292721</name>
</gene>
<comment type="caution">
    <text evidence="2">The sequence shown here is derived from an EMBL/GenBank/DDBJ whole genome shotgun (WGS) entry which is preliminary data.</text>
</comment>
<feature type="region of interest" description="Disordered" evidence="1">
    <location>
        <begin position="1"/>
        <end position="72"/>
    </location>
</feature>
<proteinExistence type="predicted"/>
<name>A0A9P4PHU6_9PLEO</name>
<protein>
    <submittedName>
        <fullName evidence="2">Uncharacterized protein</fullName>
    </submittedName>
</protein>
<feature type="compositionally biased region" description="Polar residues" evidence="1">
    <location>
        <begin position="48"/>
        <end position="69"/>
    </location>
</feature>
<sequence>MTDPPDMNKTMASNPEVDSSAPTGPCTTSFAEADKESTRHQSHRAAENFTTATKQSEQQGTTSNPATRSDTSRLIIAHVHEDSEYMSPWKCKMPIEKEYSQELFRKVLPLWDFVNEPSDEALDTVESMLFDIAPDSAWPDAKTKATLVRSMFHGYLNHALEEYGYSIRLPAHDVSKHHERLYHEPDVVPRRLPDWLLLDHFIVMGAIHPDDLGEEVWEME</sequence>
<organism evidence="2 3">
    <name type="scientific">Karstenula rhodostoma CBS 690.94</name>
    <dbReference type="NCBI Taxonomy" id="1392251"/>
    <lineage>
        <taxon>Eukaryota</taxon>
        <taxon>Fungi</taxon>
        <taxon>Dikarya</taxon>
        <taxon>Ascomycota</taxon>
        <taxon>Pezizomycotina</taxon>
        <taxon>Dothideomycetes</taxon>
        <taxon>Pleosporomycetidae</taxon>
        <taxon>Pleosporales</taxon>
        <taxon>Massarineae</taxon>
        <taxon>Didymosphaeriaceae</taxon>
        <taxon>Karstenula</taxon>
    </lineage>
</organism>
<evidence type="ECO:0000256" key="1">
    <source>
        <dbReference type="SAM" id="MobiDB-lite"/>
    </source>
</evidence>
<dbReference type="AlphaFoldDB" id="A0A9P4PHU6"/>
<reference evidence="2" key="1">
    <citation type="journal article" date="2020" name="Stud. Mycol.">
        <title>101 Dothideomycetes genomes: a test case for predicting lifestyles and emergence of pathogens.</title>
        <authorList>
            <person name="Haridas S."/>
            <person name="Albert R."/>
            <person name="Binder M."/>
            <person name="Bloem J."/>
            <person name="Labutti K."/>
            <person name="Salamov A."/>
            <person name="Andreopoulos B."/>
            <person name="Baker S."/>
            <person name="Barry K."/>
            <person name="Bills G."/>
            <person name="Bluhm B."/>
            <person name="Cannon C."/>
            <person name="Castanera R."/>
            <person name="Culley D."/>
            <person name="Daum C."/>
            <person name="Ezra D."/>
            <person name="Gonzalez J."/>
            <person name="Henrissat B."/>
            <person name="Kuo A."/>
            <person name="Liang C."/>
            <person name="Lipzen A."/>
            <person name="Lutzoni F."/>
            <person name="Magnuson J."/>
            <person name="Mondo S."/>
            <person name="Nolan M."/>
            <person name="Ohm R."/>
            <person name="Pangilinan J."/>
            <person name="Park H.-J."/>
            <person name="Ramirez L."/>
            <person name="Alfaro M."/>
            <person name="Sun H."/>
            <person name="Tritt A."/>
            <person name="Yoshinaga Y."/>
            <person name="Zwiers L.-H."/>
            <person name="Turgeon B."/>
            <person name="Goodwin S."/>
            <person name="Spatafora J."/>
            <person name="Crous P."/>
            <person name="Grigoriev I."/>
        </authorList>
    </citation>
    <scope>NUCLEOTIDE SEQUENCE</scope>
    <source>
        <strain evidence="2">CBS 690.94</strain>
    </source>
</reference>
<evidence type="ECO:0000313" key="3">
    <source>
        <dbReference type="Proteomes" id="UP000799764"/>
    </source>
</evidence>
<evidence type="ECO:0000313" key="2">
    <source>
        <dbReference type="EMBL" id="KAF2445314.1"/>
    </source>
</evidence>